<evidence type="ECO:0000259" key="7">
    <source>
        <dbReference type="PROSITE" id="PS50030"/>
    </source>
</evidence>
<comment type="caution">
    <text evidence="9">The sequence shown here is derived from an EMBL/GenBank/DDBJ whole genome shotgun (WGS) entry which is preliminary data.</text>
</comment>
<feature type="compositionally biased region" description="Low complexity" evidence="6">
    <location>
        <begin position="226"/>
        <end position="239"/>
    </location>
</feature>
<dbReference type="HOGENOM" id="CLU_040364_0_0_1"/>
<dbReference type="AlphaFoldDB" id="M3K893"/>
<dbReference type="STRING" id="1245528.M3K893"/>
<dbReference type="PROSITE" id="PS50053">
    <property type="entry name" value="UBIQUITIN_2"/>
    <property type="match status" value="1"/>
</dbReference>
<dbReference type="InterPro" id="IPR000626">
    <property type="entry name" value="Ubiquitin-like_dom"/>
</dbReference>
<evidence type="ECO:0000256" key="1">
    <source>
        <dbReference type="ARBA" id="ARBA00022737"/>
    </source>
</evidence>
<dbReference type="PROSITE" id="PS50030">
    <property type="entry name" value="UBA"/>
    <property type="match status" value="2"/>
</dbReference>
<name>M3K893_CANMX</name>
<feature type="domain" description="Ubiquitin-like" evidence="8">
    <location>
        <begin position="1"/>
        <end position="76"/>
    </location>
</feature>
<dbReference type="FunFam" id="1.10.8.10:FF:000003">
    <property type="entry name" value="UV excision repair protein RAD23 homolog"/>
    <property type="match status" value="1"/>
</dbReference>
<dbReference type="GO" id="GO:0043130">
    <property type="term" value="F:ubiquitin binding"/>
    <property type="evidence" value="ECO:0007669"/>
    <property type="project" value="UniProtKB-UniRule"/>
</dbReference>
<feature type="region of interest" description="Disordered" evidence="6">
    <location>
        <begin position="75"/>
        <end position="145"/>
    </location>
</feature>
<dbReference type="GO" id="GO:0005829">
    <property type="term" value="C:cytosol"/>
    <property type="evidence" value="ECO:0007669"/>
    <property type="project" value="TreeGrafter"/>
</dbReference>
<evidence type="ECO:0000256" key="2">
    <source>
        <dbReference type="ARBA" id="ARBA00022763"/>
    </source>
</evidence>
<dbReference type="Gene3D" id="1.10.10.540">
    <property type="entry name" value="XPC-binding domain"/>
    <property type="match status" value="1"/>
</dbReference>
<dbReference type="GO" id="GO:0006289">
    <property type="term" value="P:nucleotide-excision repair"/>
    <property type="evidence" value="ECO:0007669"/>
    <property type="project" value="UniProtKB-UniRule"/>
</dbReference>
<dbReference type="GO" id="GO:0005654">
    <property type="term" value="C:nucleoplasm"/>
    <property type="evidence" value="ECO:0007669"/>
    <property type="project" value="TreeGrafter"/>
</dbReference>
<dbReference type="CDD" id="cd14281">
    <property type="entry name" value="UBA2_Rad23_like"/>
    <property type="match status" value="1"/>
</dbReference>
<gene>
    <name evidence="9" type="ORF">G210_2744</name>
</gene>
<feature type="compositionally biased region" description="Low complexity" evidence="6">
    <location>
        <begin position="75"/>
        <end position="87"/>
    </location>
</feature>
<dbReference type="InterPro" id="IPR015360">
    <property type="entry name" value="XPC-bd"/>
</dbReference>
<dbReference type="InterPro" id="IPR015940">
    <property type="entry name" value="UBA"/>
</dbReference>
<dbReference type="InterPro" id="IPR004806">
    <property type="entry name" value="Rad23"/>
</dbReference>
<dbReference type="SUPFAM" id="SSF54236">
    <property type="entry name" value="Ubiquitin-like"/>
    <property type="match status" value="1"/>
</dbReference>
<dbReference type="Pfam" id="PF00627">
    <property type="entry name" value="UBA"/>
    <property type="match status" value="2"/>
</dbReference>
<protein>
    <recommendedName>
        <fullName evidence="5">UV excision repair protein RAD23</fullName>
    </recommendedName>
</protein>
<dbReference type="GO" id="GO:0031593">
    <property type="term" value="F:polyubiquitin modification-dependent protein binding"/>
    <property type="evidence" value="ECO:0007669"/>
    <property type="project" value="UniProtKB-UniRule"/>
</dbReference>
<evidence type="ECO:0000256" key="6">
    <source>
        <dbReference type="SAM" id="MobiDB-lite"/>
    </source>
</evidence>
<feature type="compositionally biased region" description="Low complexity" evidence="6">
    <location>
        <begin position="199"/>
        <end position="215"/>
    </location>
</feature>
<feature type="domain" description="UBA" evidence="7">
    <location>
        <begin position="144"/>
        <end position="184"/>
    </location>
</feature>
<feature type="domain" description="UBA" evidence="7">
    <location>
        <begin position="341"/>
        <end position="384"/>
    </location>
</feature>
<keyword evidence="4 5" id="KW-0539">Nucleus</keyword>
<keyword evidence="10" id="KW-1185">Reference proteome</keyword>
<reference evidence="9 10" key="1">
    <citation type="submission" date="2013-02" db="EMBL/GenBank/DDBJ databases">
        <title>Genome sequence of Candida maltosa Xu316, a potential industrial strain for xylitol and ethanol production.</title>
        <authorList>
            <person name="Yu J."/>
            <person name="Wang Q."/>
            <person name="Geng X."/>
            <person name="Bao W."/>
            <person name="He P."/>
            <person name="Cai J."/>
        </authorList>
    </citation>
    <scope>NUCLEOTIDE SEQUENCE [LARGE SCALE GENOMIC DNA]</scope>
    <source>
        <strain evidence="10">Xu316</strain>
    </source>
</reference>
<dbReference type="Gene3D" id="1.10.8.10">
    <property type="entry name" value="DNA helicase RuvA subunit, C-terminal domain"/>
    <property type="match status" value="2"/>
</dbReference>
<comment type="subcellular location">
    <subcellularLocation>
        <location evidence="5">Nucleus</location>
    </subcellularLocation>
    <subcellularLocation>
        <location evidence="5">Cytoplasm</location>
    </subcellularLocation>
</comment>
<keyword evidence="2 5" id="KW-0227">DNA damage</keyword>
<dbReference type="NCBIfam" id="TIGR00601">
    <property type="entry name" value="rad23"/>
    <property type="match status" value="1"/>
</dbReference>
<evidence type="ECO:0000256" key="4">
    <source>
        <dbReference type="ARBA" id="ARBA00023242"/>
    </source>
</evidence>
<dbReference type="SUPFAM" id="SSF46934">
    <property type="entry name" value="UBA-like"/>
    <property type="match status" value="2"/>
</dbReference>
<dbReference type="GO" id="GO:0003684">
    <property type="term" value="F:damaged DNA binding"/>
    <property type="evidence" value="ECO:0007669"/>
    <property type="project" value="UniProtKB-UniRule"/>
</dbReference>
<dbReference type="Pfam" id="PF00240">
    <property type="entry name" value="ubiquitin"/>
    <property type="match status" value="1"/>
</dbReference>
<sequence length="385" mass="41321">MQVIFKDFKKQTVSIDVELSDTVLSAKEKLASQKDCDPSQIKLVYSGKVLQDDKNLESYKIKEGASIIFMINKTKSTPTPAPETSTPVESVKSSTKDQAQPAAEASSTTNTTNTSTSENTSAATTEPQGTSSTSNEASTFAVGSEREATIQNIMDMGYERSNVEAALRAAFNNPHRAVEYLLTGIPESLQRPEPPVAIPQPASQGAAAAATTSEGNNEDGDEEGGEQQQNLFEAAAAAANRDAQQPHQHNPEEGIPTNEIGDEQQVQLLRSALQSNPELIQPLLEQIASSNPEIGNLIQQDPEGFIRTLLQENFEIGDDGADDDTELGAGGAGAGGEITIELSEQDNVAINRLIELGFPRELVIQVYLACDKNEELAADLLFRDM</sequence>
<dbReference type="Pfam" id="PF09280">
    <property type="entry name" value="XPC-binding"/>
    <property type="match status" value="1"/>
</dbReference>
<dbReference type="eggNOG" id="KOG0011">
    <property type="taxonomic scope" value="Eukaryota"/>
</dbReference>
<dbReference type="GO" id="GO:0043161">
    <property type="term" value="P:proteasome-mediated ubiquitin-dependent protein catabolic process"/>
    <property type="evidence" value="ECO:0007669"/>
    <property type="project" value="UniProtKB-UniRule"/>
</dbReference>
<dbReference type="InterPro" id="IPR036353">
    <property type="entry name" value="XPC-bd_sf"/>
</dbReference>
<feature type="region of interest" description="Disordered" evidence="6">
    <location>
        <begin position="191"/>
        <end position="258"/>
    </location>
</feature>
<evidence type="ECO:0000313" key="9">
    <source>
        <dbReference type="EMBL" id="EMG51074.1"/>
    </source>
</evidence>
<dbReference type="SMART" id="SM00213">
    <property type="entry name" value="UBQ"/>
    <property type="match status" value="1"/>
</dbReference>
<dbReference type="GO" id="GO:0070628">
    <property type="term" value="F:proteasome binding"/>
    <property type="evidence" value="ECO:0007669"/>
    <property type="project" value="TreeGrafter"/>
</dbReference>
<feature type="compositionally biased region" description="Acidic residues" evidence="6">
    <location>
        <begin position="216"/>
        <end position="225"/>
    </location>
</feature>
<dbReference type="Proteomes" id="UP000011777">
    <property type="component" value="Unassembled WGS sequence"/>
</dbReference>
<keyword evidence="5" id="KW-0963">Cytoplasm</keyword>
<comment type="similarity">
    <text evidence="5">Belongs to the RAD23 family.</text>
</comment>
<dbReference type="SUPFAM" id="SSF101238">
    <property type="entry name" value="XPC-binding domain"/>
    <property type="match status" value="1"/>
</dbReference>
<evidence type="ECO:0000256" key="5">
    <source>
        <dbReference type="RuleBase" id="RU367049"/>
    </source>
</evidence>
<evidence type="ECO:0000313" key="10">
    <source>
        <dbReference type="Proteomes" id="UP000011777"/>
    </source>
</evidence>
<organism evidence="9 10">
    <name type="scientific">Candida maltosa (strain Xu316)</name>
    <name type="common">Yeast</name>
    <dbReference type="NCBI Taxonomy" id="1245528"/>
    <lineage>
        <taxon>Eukaryota</taxon>
        <taxon>Fungi</taxon>
        <taxon>Dikarya</taxon>
        <taxon>Ascomycota</taxon>
        <taxon>Saccharomycotina</taxon>
        <taxon>Pichiomycetes</taxon>
        <taxon>Debaryomycetaceae</taxon>
        <taxon>Candida/Lodderomyces clade</taxon>
        <taxon>Candida</taxon>
    </lineage>
</organism>
<keyword evidence="3 5" id="KW-0234">DNA repair</keyword>
<feature type="compositionally biased region" description="Polar residues" evidence="6">
    <location>
        <begin position="127"/>
        <end position="138"/>
    </location>
</feature>
<dbReference type="PANTHER" id="PTHR10621">
    <property type="entry name" value="UV EXCISION REPAIR PROTEIN RAD23"/>
    <property type="match status" value="1"/>
</dbReference>
<dbReference type="CDD" id="cd01805">
    <property type="entry name" value="Ubl_Rad23"/>
    <property type="match status" value="1"/>
</dbReference>
<dbReference type="PRINTS" id="PR01839">
    <property type="entry name" value="RAD23PROTEIN"/>
</dbReference>
<dbReference type="SMART" id="SM00727">
    <property type="entry name" value="STI1"/>
    <property type="match status" value="1"/>
</dbReference>
<evidence type="ECO:0000256" key="3">
    <source>
        <dbReference type="ARBA" id="ARBA00023204"/>
    </source>
</evidence>
<dbReference type="SMART" id="SM00165">
    <property type="entry name" value="UBA"/>
    <property type="match status" value="2"/>
</dbReference>
<dbReference type="Gene3D" id="3.10.20.90">
    <property type="entry name" value="Phosphatidylinositol 3-kinase Catalytic Subunit, Chain A, domain 1"/>
    <property type="match status" value="1"/>
</dbReference>
<evidence type="ECO:0000259" key="8">
    <source>
        <dbReference type="PROSITE" id="PS50053"/>
    </source>
</evidence>
<accession>M3K893</accession>
<dbReference type="InterPro" id="IPR029071">
    <property type="entry name" value="Ubiquitin-like_domsf"/>
</dbReference>
<dbReference type="PANTHER" id="PTHR10621:SF0">
    <property type="entry name" value="UV EXCISION REPAIR PROTEIN RAD23"/>
    <property type="match status" value="1"/>
</dbReference>
<dbReference type="FunFam" id="1.10.8.10:FF:000002">
    <property type="entry name" value="UV excision repair protein RAD23 homolog"/>
    <property type="match status" value="1"/>
</dbReference>
<dbReference type="InterPro" id="IPR006636">
    <property type="entry name" value="STI1_HS-bd"/>
</dbReference>
<dbReference type="EMBL" id="AOGT01000019">
    <property type="protein sequence ID" value="EMG51074.1"/>
    <property type="molecule type" value="Genomic_DNA"/>
</dbReference>
<proteinExistence type="inferred from homology"/>
<dbReference type="OrthoDB" id="419317at2759"/>
<keyword evidence="1" id="KW-0677">Repeat</keyword>
<dbReference type="InterPro" id="IPR009060">
    <property type="entry name" value="UBA-like_sf"/>
</dbReference>
<feature type="compositionally biased region" description="Low complexity" evidence="6">
    <location>
        <begin position="102"/>
        <end position="126"/>
    </location>
</feature>
<comment type="function">
    <text evidence="5">Multiubiquitin chain receptor involved in modulation of proteasomal degradation. Involved in nucleotide excision repair.</text>
</comment>
<dbReference type="OMA" id="PHMLEPI"/>